<reference evidence="2 3" key="1">
    <citation type="submission" date="2020-04" db="EMBL/GenBank/DDBJ databases">
        <title>Vibrio sp. SM6, a novel species isolated from seawater.</title>
        <authorList>
            <person name="Wang X."/>
        </authorList>
    </citation>
    <scope>NUCLEOTIDE SEQUENCE [LARGE SCALE GENOMIC DNA]</scope>
    <source>
        <strain evidence="2 3">SM6</strain>
    </source>
</reference>
<dbReference type="RefSeq" id="WP_168834439.1">
    <property type="nucleotide sequence ID" value="NZ_JABAIK010000001.1"/>
</dbReference>
<accession>A0A7X8TMS8</accession>
<evidence type="ECO:0000313" key="2">
    <source>
        <dbReference type="EMBL" id="NLS11327.1"/>
    </source>
</evidence>
<evidence type="ECO:0000313" key="3">
    <source>
        <dbReference type="Proteomes" id="UP000535589"/>
    </source>
</evidence>
<feature type="chain" id="PRO_5031508683" evidence="1">
    <location>
        <begin position="19"/>
        <end position="325"/>
    </location>
</feature>
<dbReference type="Pfam" id="PF09982">
    <property type="entry name" value="LpxR"/>
    <property type="match status" value="1"/>
</dbReference>
<dbReference type="Proteomes" id="UP000535589">
    <property type="component" value="Unassembled WGS sequence"/>
</dbReference>
<dbReference type="InterPro" id="IPR018707">
    <property type="entry name" value="LpxR"/>
</dbReference>
<keyword evidence="1" id="KW-0732">Signal</keyword>
<sequence length="325" mass="35902">MKKSLFFAAALTASSVFASPQATFSFNLDNDGIFGVDKDYTNGVFFAYASPALSADNQWFLSQSTNDVSSVDKFQLSIGHKMWTPKTIESAEPISGERPYTGLLHLDASYSSQIEGQTIRYSAMLGTTGENAFSEEAQKLVHSITGSPEPQGWDHQTENTVVAALGYQRFDRLMHGLTVNQNEWEVSNLFDATAGNFRSDIATGVMVRFGRQLQSSLGAAQINSENPFNPAMLGLERQGWFVFAGIKGRYRFNDLSIEGDRNNLPHPKSAYQVTLQPWQSEFSLGGTWYQAQYGLSFALTARTSDFKESHSRGNANGSVSAFMFF</sequence>
<feature type="signal peptide" evidence="1">
    <location>
        <begin position="1"/>
        <end position="18"/>
    </location>
</feature>
<dbReference type="InterPro" id="IPR037107">
    <property type="entry name" value="Put_OMP_sf"/>
</dbReference>
<comment type="caution">
    <text evidence="2">The sequence shown here is derived from an EMBL/GenBank/DDBJ whole genome shotgun (WGS) entry which is preliminary data.</text>
</comment>
<name>A0A7X8TMS8_9VIBR</name>
<proteinExistence type="predicted"/>
<gene>
    <name evidence="2" type="ORF">HGP28_00315</name>
</gene>
<dbReference type="Gene3D" id="2.40.128.140">
    <property type="entry name" value="Outer membrane protein"/>
    <property type="match status" value="1"/>
</dbReference>
<dbReference type="EMBL" id="JABAIK010000001">
    <property type="protein sequence ID" value="NLS11327.1"/>
    <property type="molecule type" value="Genomic_DNA"/>
</dbReference>
<dbReference type="AlphaFoldDB" id="A0A7X8TMS8"/>
<organism evidence="2 3">
    <name type="scientific">Vibrio agarilyticus</name>
    <dbReference type="NCBI Taxonomy" id="2726741"/>
    <lineage>
        <taxon>Bacteria</taxon>
        <taxon>Pseudomonadati</taxon>
        <taxon>Pseudomonadota</taxon>
        <taxon>Gammaproteobacteria</taxon>
        <taxon>Vibrionales</taxon>
        <taxon>Vibrionaceae</taxon>
        <taxon>Vibrio</taxon>
    </lineage>
</organism>
<evidence type="ECO:0000256" key="1">
    <source>
        <dbReference type="SAM" id="SignalP"/>
    </source>
</evidence>
<keyword evidence="3" id="KW-1185">Reference proteome</keyword>
<protein>
    <submittedName>
        <fullName evidence="2">Lipid A deacylase LpxR family protein</fullName>
    </submittedName>
</protein>